<reference evidence="2" key="1">
    <citation type="submission" date="2018-11" db="EMBL/GenBank/DDBJ databases">
        <title>Phylogenetic, genomic, and biogeographic characterization of a novel and ubiquitous marine invertebrate-associated Rickettsiales parasite, Candidatus Marinoinvertebrata rohwerii, gen. nov., sp. nov.</title>
        <authorList>
            <person name="Klinges J.G."/>
            <person name="Rosales S.M."/>
            <person name="Mcminds R."/>
            <person name="Shaver E.C."/>
            <person name="Shantz A."/>
            <person name="Peters E.C."/>
            <person name="Burkepile D.E."/>
            <person name="Silliman B.R."/>
            <person name="Vega Thurber R.L."/>
        </authorList>
    </citation>
    <scope>NUCLEOTIDE SEQUENCE [LARGE SCALE GENOMIC DNA]</scope>
    <source>
        <strain evidence="2">a_cerv_44</strain>
    </source>
</reference>
<dbReference type="AlphaFoldDB" id="A0A3R9ZRG4"/>
<dbReference type="OrthoDB" id="1156080at2"/>
<name>A0A3R9ZRG4_9RICK</name>
<dbReference type="RefSeq" id="WP_126044460.1">
    <property type="nucleotide sequence ID" value="NZ_RXFM01000016.1"/>
</dbReference>
<dbReference type="Proteomes" id="UP000279470">
    <property type="component" value="Unassembled WGS sequence"/>
</dbReference>
<gene>
    <name evidence="1" type="ORF">EIC27_01855</name>
</gene>
<dbReference type="Gene3D" id="3.30.559.10">
    <property type="entry name" value="Chloramphenicol acetyltransferase-like domain"/>
    <property type="match status" value="1"/>
</dbReference>
<evidence type="ECO:0008006" key="3">
    <source>
        <dbReference type="Google" id="ProtNLM"/>
    </source>
</evidence>
<evidence type="ECO:0000313" key="1">
    <source>
        <dbReference type="EMBL" id="RST70085.1"/>
    </source>
</evidence>
<sequence>MASELGITTITFLKTNNQKKAISEIKSRLFQILKANPWLAGRLIRIKGQKRLKLIYLPNITEKDLNEVFHENENIEISIKTPYSELYKKIINNKVARIPMGFNLINKDRPSLSLTISSIDDNNFALIYSLGHIIADGETYYRVFNMLSSNNPIKALNPKRKSLYSWKSAISEVDYKFLYRKSFIINVIRSYLFDRNTKLVAYYINEKEIDKAKKISKQNSDVPYISTNDIITSSFFKAISAKIGMMAINFRNKINGLNDNDAGNYEGVKLYDSGIYDTPEGIRKSLQGTIPYKSRIKPMPGTLETCYMNIGIITNWTSFTGKLKIDHCEEVLLHLPILPTHQPLNAAIIFYPQPNKIAMLISSQYFKPQYIKKAKGNNPLLKFLEKPISKEIFD</sequence>
<dbReference type="InterPro" id="IPR023213">
    <property type="entry name" value="CAT-like_dom_sf"/>
</dbReference>
<dbReference type="EMBL" id="RXFM01000016">
    <property type="protein sequence ID" value="RST70085.1"/>
    <property type="molecule type" value="Genomic_DNA"/>
</dbReference>
<accession>A0A3R9ZRG4</accession>
<keyword evidence="2" id="KW-1185">Reference proteome</keyword>
<comment type="caution">
    <text evidence="1">The sequence shown here is derived from an EMBL/GenBank/DDBJ whole genome shotgun (WGS) entry which is preliminary data.</text>
</comment>
<evidence type="ECO:0000313" key="2">
    <source>
        <dbReference type="Proteomes" id="UP000279470"/>
    </source>
</evidence>
<organism evidence="1 2">
    <name type="scientific">Candidatus Aquarickettsia rohweri</name>
    <dbReference type="NCBI Taxonomy" id="2602574"/>
    <lineage>
        <taxon>Bacteria</taxon>
        <taxon>Pseudomonadati</taxon>
        <taxon>Pseudomonadota</taxon>
        <taxon>Alphaproteobacteria</taxon>
        <taxon>Rickettsiales</taxon>
        <taxon>Candidatus Midichloriaceae</taxon>
        <taxon>Candidatus Aquarickettsia</taxon>
    </lineage>
</organism>
<protein>
    <recommendedName>
        <fullName evidence="3">Condensation domain-containing protein</fullName>
    </recommendedName>
</protein>
<proteinExistence type="predicted"/>